<dbReference type="InterPro" id="IPR000477">
    <property type="entry name" value="RT_dom"/>
</dbReference>
<dbReference type="InterPro" id="IPR043502">
    <property type="entry name" value="DNA/RNA_pol_sf"/>
</dbReference>
<evidence type="ECO:0000256" key="2">
    <source>
        <dbReference type="ARBA" id="ARBA00012180"/>
    </source>
</evidence>
<evidence type="ECO:0000313" key="5">
    <source>
        <dbReference type="Proteomes" id="UP001221898"/>
    </source>
</evidence>
<dbReference type="AlphaFoldDB" id="A0AAD7SGH1"/>
<dbReference type="EMBL" id="JAINUG010000068">
    <property type="protein sequence ID" value="KAJ8401842.1"/>
    <property type="molecule type" value="Genomic_DNA"/>
</dbReference>
<protein>
    <recommendedName>
        <fullName evidence="2">ribonuclease H</fullName>
        <ecNumber evidence="2">3.1.26.4</ecNumber>
    </recommendedName>
</protein>
<gene>
    <name evidence="4" type="ORF">AAFF_G00378130</name>
</gene>
<dbReference type="EC" id="3.1.26.4" evidence="2"/>
<dbReference type="GO" id="GO:0004523">
    <property type="term" value="F:RNA-DNA hybrid ribonuclease activity"/>
    <property type="evidence" value="ECO:0007669"/>
    <property type="project" value="UniProtKB-EC"/>
</dbReference>
<dbReference type="InterPro" id="IPR043128">
    <property type="entry name" value="Rev_trsase/Diguanyl_cyclase"/>
</dbReference>
<feature type="domain" description="Reverse transcriptase" evidence="3">
    <location>
        <begin position="18"/>
        <end position="73"/>
    </location>
</feature>
<dbReference type="Proteomes" id="UP001221898">
    <property type="component" value="Unassembled WGS sequence"/>
</dbReference>
<sequence length="94" mass="10176">MSAAGDHARHGEGVRPRSACAVYLDDLQVHAPAYPTALANLHTVIDWIKATNLCLNPKKCHLLCTEMSFLGYVMGPNPAKVASVKRLVRSGDHP</sequence>
<accession>A0AAD7SGH1</accession>
<proteinExistence type="inferred from homology"/>
<organism evidence="4 5">
    <name type="scientific">Aldrovandia affinis</name>
    <dbReference type="NCBI Taxonomy" id="143900"/>
    <lineage>
        <taxon>Eukaryota</taxon>
        <taxon>Metazoa</taxon>
        <taxon>Chordata</taxon>
        <taxon>Craniata</taxon>
        <taxon>Vertebrata</taxon>
        <taxon>Euteleostomi</taxon>
        <taxon>Actinopterygii</taxon>
        <taxon>Neopterygii</taxon>
        <taxon>Teleostei</taxon>
        <taxon>Notacanthiformes</taxon>
        <taxon>Halosauridae</taxon>
        <taxon>Aldrovandia</taxon>
    </lineage>
</organism>
<dbReference type="SUPFAM" id="SSF56672">
    <property type="entry name" value="DNA/RNA polymerases"/>
    <property type="match status" value="1"/>
</dbReference>
<name>A0AAD7SGH1_9TELE</name>
<evidence type="ECO:0000256" key="1">
    <source>
        <dbReference type="ARBA" id="ARBA00010879"/>
    </source>
</evidence>
<reference evidence="4" key="1">
    <citation type="journal article" date="2023" name="Science">
        <title>Genome structures resolve the early diversification of teleost fishes.</title>
        <authorList>
            <person name="Parey E."/>
            <person name="Louis A."/>
            <person name="Montfort J."/>
            <person name="Bouchez O."/>
            <person name="Roques C."/>
            <person name="Iampietro C."/>
            <person name="Lluch J."/>
            <person name="Castinel A."/>
            <person name="Donnadieu C."/>
            <person name="Desvignes T."/>
            <person name="Floi Bucao C."/>
            <person name="Jouanno E."/>
            <person name="Wen M."/>
            <person name="Mejri S."/>
            <person name="Dirks R."/>
            <person name="Jansen H."/>
            <person name="Henkel C."/>
            <person name="Chen W.J."/>
            <person name="Zahm M."/>
            <person name="Cabau C."/>
            <person name="Klopp C."/>
            <person name="Thompson A.W."/>
            <person name="Robinson-Rechavi M."/>
            <person name="Braasch I."/>
            <person name="Lecointre G."/>
            <person name="Bobe J."/>
            <person name="Postlethwait J.H."/>
            <person name="Berthelot C."/>
            <person name="Roest Crollius H."/>
            <person name="Guiguen Y."/>
        </authorList>
    </citation>
    <scope>NUCLEOTIDE SEQUENCE</scope>
    <source>
        <strain evidence="4">NC1722</strain>
    </source>
</reference>
<evidence type="ECO:0000313" key="4">
    <source>
        <dbReference type="EMBL" id="KAJ8401842.1"/>
    </source>
</evidence>
<dbReference type="Gene3D" id="3.30.70.270">
    <property type="match status" value="1"/>
</dbReference>
<comment type="caution">
    <text evidence="4">The sequence shown here is derived from an EMBL/GenBank/DDBJ whole genome shotgun (WGS) entry which is preliminary data.</text>
</comment>
<evidence type="ECO:0000259" key="3">
    <source>
        <dbReference type="Pfam" id="PF00078"/>
    </source>
</evidence>
<keyword evidence="5" id="KW-1185">Reference proteome</keyword>
<comment type="similarity">
    <text evidence="1">Belongs to the beta type-B retroviral polymerase family. HERV class-II K(HML-2) pol subfamily.</text>
</comment>
<dbReference type="Pfam" id="PF00078">
    <property type="entry name" value="RVT_1"/>
    <property type="match status" value="1"/>
</dbReference>